<dbReference type="GO" id="GO:0008236">
    <property type="term" value="F:serine-type peptidase activity"/>
    <property type="evidence" value="ECO:0007669"/>
    <property type="project" value="InterPro"/>
</dbReference>
<dbReference type="InterPro" id="IPR029058">
    <property type="entry name" value="AB_hydrolase_fold"/>
</dbReference>
<evidence type="ECO:0000256" key="1">
    <source>
        <dbReference type="ARBA" id="ARBA00022801"/>
    </source>
</evidence>
<evidence type="ECO:0008006" key="6">
    <source>
        <dbReference type="Google" id="ProtNLM"/>
    </source>
</evidence>
<dbReference type="OrthoDB" id="2578778at2759"/>
<dbReference type="InterPro" id="IPR050300">
    <property type="entry name" value="GDXG_lipolytic_enzyme"/>
</dbReference>
<dbReference type="EMBL" id="KI669507">
    <property type="protein sequence ID" value="OCF32544.1"/>
    <property type="molecule type" value="Genomic_DNA"/>
</dbReference>
<dbReference type="PANTHER" id="PTHR48081">
    <property type="entry name" value="AB HYDROLASE SUPERFAMILY PROTEIN C4A8.06C"/>
    <property type="match status" value="1"/>
</dbReference>
<organism evidence="4 5">
    <name type="scientific">Kwoniella heveanensis BCC8398</name>
    <dbReference type="NCBI Taxonomy" id="1296120"/>
    <lineage>
        <taxon>Eukaryota</taxon>
        <taxon>Fungi</taxon>
        <taxon>Dikarya</taxon>
        <taxon>Basidiomycota</taxon>
        <taxon>Agaricomycotina</taxon>
        <taxon>Tremellomycetes</taxon>
        <taxon>Tremellales</taxon>
        <taxon>Cryptococcaceae</taxon>
        <taxon>Kwoniella</taxon>
    </lineage>
</organism>
<evidence type="ECO:0000313" key="4">
    <source>
        <dbReference type="EMBL" id="OCF32544.1"/>
    </source>
</evidence>
<reference evidence="5" key="2">
    <citation type="submission" date="2013-12" db="EMBL/GenBank/DDBJ databases">
        <title>Evolution of pathogenesis and genome organization in the Tremellales.</title>
        <authorList>
            <person name="Cuomo C."/>
            <person name="Litvintseva A."/>
            <person name="Heitman J."/>
            <person name="Chen Y."/>
            <person name="Sun S."/>
            <person name="Springer D."/>
            <person name="Dromer F."/>
            <person name="Young S."/>
            <person name="Zeng Q."/>
            <person name="Chapman S."/>
            <person name="Gujja S."/>
            <person name="Saif S."/>
            <person name="Birren B."/>
        </authorList>
    </citation>
    <scope>NUCLEOTIDE SEQUENCE [LARGE SCALE GENOMIC DNA]</scope>
    <source>
        <strain evidence="5">BCC8398</strain>
    </source>
</reference>
<sequence length="345" mass="39201">MWYHECPRPFTDHTYKVDHGVQCDVRIWPAEDASAPSPFVLYFHGGAFFAGKHHLPNAWVIPALRPKGFHVVSVAYRYTPHVSLLDQVQDGIDAYAWCRENLPPILGEDKVDVDRFVLIGESAGGLIVTLLGPRLSPTPRAIVNIYGPVDLLDPAMNPNTPPSATDIQPISGEFPEEDVAAGTKERDPSKALTLCPFDFDVPVETYRKLWALPSYEYTRDQRFQYDVKRYCRTHKLLWNVLLRQEECKSDDEYVERRAAQSPLRLLDEKKGYPATVVLHGEDDRVVGVKQGRDFANRLREIGVDVLELIEPREGHEFDNKYTSSEVAGWDTYIAPIAEFLVRHTA</sequence>
<evidence type="ECO:0000313" key="5">
    <source>
        <dbReference type="Proteomes" id="UP000092666"/>
    </source>
</evidence>
<dbReference type="Pfam" id="PF07859">
    <property type="entry name" value="Abhydrolase_3"/>
    <property type="match status" value="1"/>
</dbReference>
<protein>
    <recommendedName>
        <fullName evidence="6">Alpha/beta hydrolase fold-3 domain-containing protein</fullName>
    </recommendedName>
</protein>
<dbReference type="Pfam" id="PF00326">
    <property type="entry name" value="Peptidase_S9"/>
    <property type="match status" value="1"/>
</dbReference>
<proteinExistence type="predicted"/>
<evidence type="ECO:0000259" key="2">
    <source>
        <dbReference type="Pfam" id="PF00326"/>
    </source>
</evidence>
<evidence type="ECO:0000259" key="3">
    <source>
        <dbReference type="Pfam" id="PF07859"/>
    </source>
</evidence>
<keyword evidence="5" id="KW-1185">Reference proteome</keyword>
<feature type="domain" description="Peptidase S9 prolyl oligopeptidase catalytic" evidence="2">
    <location>
        <begin position="224"/>
        <end position="321"/>
    </location>
</feature>
<dbReference type="InterPro" id="IPR013094">
    <property type="entry name" value="AB_hydrolase_3"/>
</dbReference>
<dbReference type="SUPFAM" id="SSF53474">
    <property type="entry name" value="alpha/beta-Hydrolases"/>
    <property type="match status" value="1"/>
</dbReference>
<reference evidence="4 5" key="1">
    <citation type="submission" date="2013-07" db="EMBL/GenBank/DDBJ databases">
        <title>The Genome Sequence of Cryptococcus heveanensis BCC8398.</title>
        <authorList>
            <consortium name="The Broad Institute Genome Sequencing Platform"/>
            <person name="Cuomo C."/>
            <person name="Litvintseva A."/>
            <person name="Chen Y."/>
            <person name="Heitman J."/>
            <person name="Sun S."/>
            <person name="Springer D."/>
            <person name="Dromer F."/>
            <person name="Young S.K."/>
            <person name="Zeng Q."/>
            <person name="Gargeya S."/>
            <person name="Fitzgerald M."/>
            <person name="Abouelleil A."/>
            <person name="Alvarado L."/>
            <person name="Berlin A.M."/>
            <person name="Chapman S.B."/>
            <person name="Dewar J."/>
            <person name="Goldberg J."/>
            <person name="Griggs A."/>
            <person name="Gujja S."/>
            <person name="Hansen M."/>
            <person name="Howarth C."/>
            <person name="Imamovic A."/>
            <person name="Larimer J."/>
            <person name="McCowan C."/>
            <person name="Murphy C."/>
            <person name="Pearson M."/>
            <person name="Priest M."/>
            <person name="Roberts A."/>
            <person name="Saif S."/>
            <person name="Shea T."/>
            <person name="Sykes S."/>
            <person name="Wortman J."/>
            <person name="Nusbaum C."/>
            <person name="Birren B."/>
        </authorList>
    </citation>
    <scope>NUCLEOTIDE SEQUENCE [LARGE SCALE GENOMIC DNA]</scope>
    <source>
        <strain evidence="4 5">BCC8398</strain>
    </source>
</reference>
<dbReference type="GO" id="GO:0006508">
    <property type="term" value="P:proteolysis"/>
    <property type="evidence" value="ECO:0007669"/>
    <property type="project" value="InterPro"/>
</dbReference>
<dbReference type="STRING" id="1296120.A0A1B9GN57"/>
<dbReference type="AlphaFoldDB" id="A0A1B9GN57"/>
<dbReference type="Gene3D" id="3.40.50.1820">
    <property type="entry name" value="alpha/beta hydrolase"/>
    <property type="match status" value="1"/>
</dbReference>
<dbReference type="Proteomes" id="UP000092666">
    <property type="component" value="Unassembled WGS sequence"/>
</dbReference>
<accession>A0A1B9GN57</accession>
<gene>
    <name evidence="4" type="ORF">I316_05724</name>
</gene>
<feature type="domain" description="Alpha/beta hydrolase fold-3" evidence="3">
    <location>
        <begin position="40"/>
        <end position="158"/>
    </location>
</feature>
<name>A0A1B9GN57_9TREE</name>
<dbReference type="InterPro" id="IPR001375">
    <property type="entry name" value="Peptidase_S9_cat"/>
</dbReference>
<keyword evidence="1" id="KW-0378">Hydrolase</keyword>